<sequence length="138" mass="15737">MVTCFSEKIPVAPILENHDGSDVTMALPVTFSSENITKFIASDVNIFPETIASFVINRNIERSPRQTNARENLTRYPCSHGNPCGFWPYEGHARRVLLDYVESICYCPDGIRCLRYSDNINLRMYVFRCNFTNSTLSA</sequence>
<dbReference type="EMBL" id="BMAW01124989">
    <property type="protein sequence ID" value="GFU10410.1"/>
    <property type="molecule type" value="Genomic_DNA"/>
</dbReference>
<organism evidence="1 2">
    <name type="scientific">Nephila pilipes</name>
    <name type="common">Giant wood spider</name>
    <name type="synonym">Nephila maculata</name>
    <dbReference type="NCBI Taxonomy" id="299642"/>
    <lineage>
        <taxon>Eukaryota</taxon>
        <taxon>Metazoa</taxon>
        <taxon>Ecdysozoa</taxon>
        <taxon>Arthropoda</taxon>
        <taxon>Chelicerata</taxon>
        <taxon>Arachnida</taxon>
        <taxon>Araneae</taxon>
        <taxon>Araneomorphae</taxon>
        <taxon>Entelegynae</taxon>
        <taxon>Araneoidea</taxon>
        <taxon>Nephilidae</taxon>
        <taxon>Nephila</taxon>
    </lineage>
</organism>
<comment type="caution">
    <text evidence="1">The sequence shown here is derived from an EMBL/GenBank/DDBJ whole genome shotgun (WGS) entry which is preliminary data.</text>
</comment>
<name>A0A8X6QBM5_NEPPI</name>
<keyword evidence="2" id="KW-1185">Reference proteome</keyword>
<dbReference type="Proteomes" id="UP000887013">
    <property type="component" value="Unassembled WGS sequence"/>
</dbReference>
<accession>A0A8X6QBM5</accession>
<protein>
    <submittedName>
        <fullName evidence="1">Uncharacterized protein</fullName>
    </submittedName>
</protein>
<dbReference type="AlphaFoldDB" id="A0A8X6QBM5"/>
<evidence type="ECO:0000313" key="2">
    <source>
        <dbReference type="Proteomes" id="UP000887013"/>
    </source>
</evidence>
<reference evidence="1" key="1">
    <citation type="submission" date="2020-08" db="EMBL/GenBank/DDBJ databases">
        <title>Multicomponent nature underlies the extraordinary mechanical properties of spider dragline silk.</title>
        <authorList>
            <person name="Kono N."/>
            <person name="Nakamura H."/>
            <person name="Mori M."/>
            <person name="Yoshida Y."/>
            <person name="Ohtoshi R."/>
            <person name="Malay A.D."/>
            <person name="Moran D.A.P."/>
            <person name="Tomita M."/>
            <person name="Numata K."/>
            <person name="Arakawa K."/>
        </authorList>
    </citation>
    <scope>NUCLEOTIDE SEQUENCE</scope>
</reference>
<proteinExistence type="predicted"/>
<gene>
    <name evidence="1" type="ORF">NPIL_697041</name>
</gene>
<evidence type="ECO:0000313" key="1">
    <source>
        <dbReference type="EMBL" id="GFU10410.1"/>
    </source>
</evidence>